<gene>
    <name evidence="3" type="ORF">IAB60_03230</name>
</gene>
<evidence type="ECO:0000313" key="4">
    <source>
        <dbReference type="Proteomes" id="UP000886860"/>
    </source>
</evidence>
<name>A0A9D1GID9_9FIRM</name>
<reference evidence="3" key="1">
    <citation type="submission" date="2020-10" db="EMBL/GenBank/DDBJ databases">
        <authorList>
            <person name="Gilroy R."/>
        </authorList>
    </citation>
    <scope>NUCLEOTIDE SEQUENCE</scope>
    <source>
        <strain evidence="3">CHK123-3438</strain>
    </source>
</reference>
<evidence type="ECO:0000256" key="2">
    <source>
        <dbReference type="SAM" id="SignalP"/>
    </source>
</evidence>
<feature type="transmembrane region" description="Helical" evidence="1">
    <location>
        <begin position="174"/>
        <end position="194"/>
    </location>
</feature>
<feature type="transmembrane region" description="Helical" evidence="1">
    <location>
        <begin position="100"/>
        <end position="124"/>
    </location>
</feature>
<protein>
    <submittedName>
        <fullName evidence="3">Lysine exporter LysO family protein</fullName>
    </submittedName>
</protein>
<keyword evidence="2" id="KW-0732">Signal</keyword>
<organism evidence="3 4">
    <name type="scientific">Candidatus Caccovicinus merdipullorum</name>
    <dbReference type="NCBI Taxonomy" id="2840724"/>
    <lineage>
        <taxon>Bacteria</taxon>
        <taxon>Bacillati</taxon>
        <taxon>Bacillota</taxon>
        <taxon>Clostridia</taxon>
        <taxon>Eubacteriales</taxon>
        <taxon>Candidatus Caccovicinus</taxon>
    </lineage>
</organism>
<accession>A0A9D1GID9</accession>
<dbReference type="GO" id="GO:0005886">
    <property type="term" value="C:plasma membrane"/>
    <property type="evidence" value="ECO:0007669"/>
    <property type="project" value="TreeGrafter"/>
</dbReference>
<keyword evidence="1" id="KW-1133">Transmembrane helix</keyword>
<keyword evidence="1" id="KW-0812">Transmembrane</keyword>
<dbReference type="InterPro" id="IPR005642">
    <property type="entry name" value="LysO"/>
</dbReference>
<feature type="transmembrane region" description="Helical" evidence="1">
    <location>
        <begin position="65"/>
        <end position="88"/>
    </location>
</feature>
<dbReference type="AlphaFoldDB" id="A0A9D1GID9"/>
<feature type="transmembrane region" description="Helical" evidence="1">
    <location>
        <begin position="35"/>
        <end position="53"/>
    </location>
</feature>
<proteinExistence type="predicted"/>
<feature type="chain" id="PRO_5039300377" evidence="2">
    <location>
        <begin position="23"/>
        <end position="196"/>
    </location>
</feature>
<comment type="caution">
    <text evidence="3">The sequence shown here is derived from an EMBL/GenBank/DDBJ whole genome shotgun (WGS) entry which is preliminary data.</text>
</comment>
<dbReference type="Proteomes" id="UP000886860">
    <property type="component" value="Unassembled WGS sequence"/>
</dbReference>
<reference evidence="3" key="2">
    <citation type="journal article" date="2021" name="PeerJ">
        <title>Extensive microbial diversity within the chicken gut microbiome revealed by metagenomics and culture.</title>
        <authorList>
            <person name="Gilroy R."/>
            <person name="Ravi A."/>
            <person name="Getino M."/>
            <person name="Pursley I."/>
            <person name="Horton D.L."/>
            <person name="Alikhan N.F."/>
            <person name="Baker D."/>
            <person name="Gharbi K."/>
            <person name="Hall N."/>
            <person name="Watson M."/>
            <person name="Adriaenssens E.M."/>
            <person name="Foster-Nyarko E."/>
            <person name="Jarju S."/>
            <person name="Secka A."/>
            <person name="Antonio M."/>
            <person name="Oren A."/>
            <person name="Chaudhuri R.R."/>
            <person name="La Ragione R."/>
            <person name="Hildebrand F."/>
            <person name="Pallen M.J."/>
        </authorList>
    </citation>
    <scope>NUCLEOTIDE SEQUENCE</scope>
    <source>
        <strain evidence="3">CHK123-3438</strain>
    </source>
</reference>
<dbReference type="Pfam" id="PF03956">
    <property type="entry name" value="Lys_export"/>
    <property type="match status" value="1"/>
</dbReference>
<evidence type="ECO:0000313" key="3">
    <source>
        <dbReference type="EMBL" id="HIT41107.1"/>
    </source>
</evidence>
<dbReference type="GO" id="GO:0015661">
    <property type="term" value="F:L-lysine efflux transmembrane transporter activity"/>
    <property type="evidence" value="ECO:0007669"/>
    <property type="project" value="InterPro"/>
</dbReference>
<dbReference type="EMBL" id="DVKS01000053">
    <property type="protein sequence ID" value="HIT41107.1"/>
    <property type="molecule type" value="Genomic_DNA"/>
</dbReference>
<keyword evidence="1" id="KW-0472">Membrane</keyword>
<sequence>MVFMALAALVLGIASGAFPAAAGFLAPLISQNQWFLYILMFSVGISVGFHRGVFAQIRQYHVKILVIPAGIIAGSLVGSVVCGLLMHYPVRQAVSVACGLGWYSLAGVTIGNLAGARLGSIAFLSNLMREIGALFMIPYLSRHFNSYTCIAPAAATSEDTTLPMMIRYTNEETVVLSVLNGMICSTFVPVLISLCY</sequence>
<dbReference type="PANTHER" id="PTHR35804:SF1">
    <property type="entry name" value="LYSINE EXPORTER LYSO"/>
    <property type="match status" value="1"/>
</dbReference>
<feature type="signal peptide" evidence="2">
    <location>
        <begin position="1"/>
        <end position="22"/>
    </location>
</feature>
<dbReference type="PANTHER" id="PTHR35804">
    <property type="entry name" value="LYSINE EXPORTER LYSO"/>
    <property type="match status" value="1"/>
</dbReference>
<evidence type="ECO:0000256" key="1">
    <source>
        <dbReference type="SAM" id="Phobius"/>
    </source>
</evidence>